<reference evidence="3" key="2">
    <citation type="submission" date="2025-08" db="UniProtKB">
        <authorList>
            <consortium name="RefSeq"/>
        </authorList>
    </citation>
    <scope>IDENTIFICATION</scope>
    <source>
        <tissue evidence="3">Leaf</tissue>
    </source>
</reference>
<dbReference type="InterPro" id="IPR001810">
    <property type="entry name" value="F-box_dom"/>
</dbReference>
<dbReference type="SMART" id="SM00256">
    <property type="entry name" value="FBOX"/>
    <property type="match status" value="1"/>
</dbReference>
<gene>
    <name evidence="3" type="primary">LOC104733647</name>
</gene>
<feature type="domain" description="F-box" evidence="1">
    <location>
        <begin position="4"/>
        <end position="53"/>
    </location>
</feature>
<accession>A0ABM0V6A7</accession>
<protein>
    <submittedName>
        <fullName evidence="3">F-box protein At1g31080-like</fullName>
    </submittedName>
</protein>
<dbReference type="PROSITE" id="PS50181">
    <property type="entry name" value="FBOX"/>
    <property type="match status" value="1"/>
</dbReference>
<dbReference type="Pfam" id="PF00646">
    <property type="entry name" value="F-box"/>
    <property type="match status" value="1"/>
</dbReference>
<dbReference type="PANTHER" id="PTHR31111:SF130">
    <property type="entry name" value="F-BOX ASSOCIATED UBIQUITINATION EFFECTOR FAMILY PROTEIN"/>
    <property type="match status" value="1"/>
</dbReference>
<proteinExistence type="predicted"/>
<dbReference type="Proteomes" id="UP000694864">
    <property type="component" value="Chromosome 12"/>
</dbReference>
<dbReference type="Gene3D" id="1.20.1280.50">
    <property type="match status" value="1"/>
</dbReference>
<dbReference type="InterPro" id="IPR036047">
    <property type="entry name" value="F-box-like_dom_sf"/>
</dbReference>
<dbReference type="GeneID" id="104733647"/>
<evidence type="ECO:0000313" key="2">
    <source>
        <dbReference type="Proteomes" id="UP000694864"/>
    </source>
</evidence>
<dbReference type="CDD" id="cd22157">
    <property type="entry name" value="F-box_AtFBW1-like"/>
    <property type="match status" value="1"/>
</dbReference>
<name>A0ABM0V6A7_CAMSA</name>
<reference evidence="2" key="1">
    <citation type="journal article" date="2014" name="Nat. Commun.">
        <title>The emerging biofuel crop Camelina sativa retains a highly undifferentiated hexaploid genome structure.</title>
        <authorList>
            <person name="Kagale S."/>
            <person name="Koh C."/>
            <person name="Nixon J."/>
            <person name="Bollina V."/>
            <person name="Clarke W.E."/>
            <person name="Tuteja R."/>
            <person name="Spillane C."/>
            <person name="Robinson S.J."/>
            <person name="Links M.G."/>
            <person name="Clarke C."/>
            <person name="Higgins E.E."/>
            <person name="Huebert T."/>
            <person name="Sharpe A.G."/>
            <person name="Parkin I.A."/>
        </authorList>
    </citation>
    <scope>NUCLEOTIDE SEQUENCE [LARGE SCALE GENOMIC DNA]</scope>
    <source>
        <strain evidence="2">cv. DH55</strain>
    </source>
</reference>
<sequence>MNREENSDSIPNDIILEILSRLPINSIERFRCVSKLWGSMLHKPYFNELFLTRSLARPRLLIGVRQHREWSFFLAPQPHNHYGKPLSLVVAADFHIKCSLDNSLAMCRYASGLLYFPSLQLSCKDEDGAGVICNPITGQFEILHRLRLGTGHRRTCVQRGPITSRDHSGGLIGFDPIGGQFKVLSMNNTVNNKMARYILTLGTEKERWRKIQCPYNEDDRNGGVCINGILYFTVYDCDTRSHLIACFDVRFEKFKFLDICCQYGLCTTLINYEGKLGVIKWKCAEDGGFPLELCMWVLEDLEKQEWSKFAYTLKADNKVVQVDDYNLSVVGVTASGDIVLIKETAFKPFYVFYFNPERNHLLSVEIQGLGEDHDWSKYHAVCAFVDYVEDLQFNIMQATSLNPLEQNHRPRSTSTLSREDLQVRTVSQLGQDRRTLDSFQK</sequence>
<dbReference type="InterPro" id="IPR017451">
    <property type="entry name" value="F-box-assoc_interact_dom"/>
</dbReference>
<dbReference type="Pfam" id="PF08268">
    <property type="entry name" value="FBA_3"/>
    <property type="match status" value="1"/>
</dbReference>
<evidence type="ECO:0000313" key="3">
    <source>
        <dbReference type="RefSeq" id="XP_010451514.1"/>
    </source>
</evidence>
<dbReference type="PANTHER" id="PTHR31111">
    <property type="entry name" value="BNAA05G37150D PROTEIN-RELATED"/>
    <property type="match status" value="1"/>
</dbReference>
<organism evidence="2 3">
    <name type="scientific">Camelina sativa</name>
    <name type="common">False flax</name>
    <name type="synonym">Myagrum sativum</name>
    <dbReference type="NCBI Taxonomy" id="90675"/>
    <lineage>
        <taxon>Eukaryota</taxon>
        <taxon>Viridiplantae</taxon>
        <taxon>Streptophyta</taxon>
        <taxon>Embryophyta</taxon>
        <taxon>Tracheophyta</taxon>
        <taxon>Spermatophyta</taxon>
        <taxon>Magnoliopsida</taxon>
        <taxon>eudicotyledons</taxon>
        <taxon>Gunneridae</taxon>
        <taxon>Pentapetalae</taxon>
        <taxon>rosids</taxon>
        <taxon>malvids</taxon>
        <taxon>Brassicales</taxon>
        <taxon>Brassicaceae</taxon>
        <taxon>Camelineae</taxon>
        <taxon>Camelina</taxon>
    </lineage>
</organism>
<dbReference type="SUPFAM" id="SSF81383">
    <property type="entry name" value="F-box domain"/>
    <property type="match status" value="1"/>
</dbReference>
<keyword evidence="2" id="KW-1185">Reference proteome</keyword>
<evidence type="ECO:0000259" key="1">
    <source>
        <dbReference type="PROSITE" id="PS50181"/>
    </source>
</evidence>
<dbReference type="RefSeq" id="XP_010451514.1">
    <property type="nucleotide sequence ID" value="XM_010453212.1"/>
</dbReference>
<dbReference type="InterPro" id="IPR013187">
    <property type="entry name" value="F-box-assoc_dom_typ3"/>
</dbReference>
<dbReference type="NCBIfam" id="TIGR01640">
    <property type="entry name" value="F_box_assoc_1"/>
    <property type="match status" value="1"/>
</dbReference>